<proteinExistence type="predicted"/>
<gene>
    <name evidence="2" type="ORF">CRE_06580</name>
    <name evidence="3" type="ORF">GCK72_006934</name>
</gene>
<dbReference type="eggNOG" id="ENOG502TI5P">
    <property type="taxonomic scope" value="Eukaryota"/>
</dbReference>
<evidence type="ECO:0000313" key="5">
    <source>
        <dbReference type="Proteomes" id="UP000483820"/>
    </source>
</evidence>
<accession>E3M1M7</accession>
<protein>
    <submittedName>
        <fullName evidence="2">Uncharacterized protein</fullName>
    </submittedName>
</protein>
<dbReference type="HOGENOM" id="CLU_160893_1_0_1"/>
<feature type="chain" id="PRO_5015089470" evidence="1">
    <location>
        <begin position="21"/>
        <end position="125"/>
    </location>
</feature>
<dbReference type="AlphaFoldDB" id="E3M1M7"/>
<dbReference type="RefSeq" id="XP_003109978.1">
    <property type="nucleotide sequence ID" value="XM_003109930.1"/>
</dbReference>
<keyword evidence="4" id="KW-1185">Reference proteome</keyword>
<dbReference type="Proteomes" id="UP000483820">
    <property type="component" value="Chromosome II"/>
</dbReference>
<dbReference type="PANTHER" id="PTHR35182">
    <property type="entry name" value="PROTEIN CBG13762"/>
    <property type="match status" value="1"/>
</dbReference>
<dbReference type="OrthoDB" id="9048100at2759"/>
<dbReference type="EMBL" id="WUAV01000002">
    <property type="protein sequence ID" value="KAF1766976.1"/>
    <property type="molecule type" value="Genomic_DNA"/>
</dbReference>
<reference evidence="2" key="1">
    <citation type="submission" date="2007-07" db="EMBL/GenBank/DDBJ databases">
        <title>PCAP assembly of the Caenorhabditis remanei genome.</title>
        <authorList>
            <consortium name="The Caenorhabditis remanei Sequencing Consortium"/>
            <person name="Wilson R.K."/>
        </authorList>
    </citation>
    <scope>NUCLEOTIDE SEQUENCE [LARGE SCALE GENOMIC DNA]</scope>
    <source>
        <strain evidence="2">PB4641</strain>
    </source>
</reference>
<reference evidence="3 5" key="2">
    <citation type="submission" date="2019-12" db="EMBL/GenBank/DDBJ databases">
        <title>Chromosome-level assembly of the Caenorhabditis remanei genome.</title>
        <authorList>
            <person name="Teterina A.A."/>
            <person name="Willis J.H."/>
            <person name="Phillips P.C."/>
        </authorList>
    </citation>
    <scope>NUCLEOTIDE SEQUENCE [LARGE SCALE GENOMIC DNA]</scope>
    <source>
        <strain evidence="3 5">PX506</strain>
        <tissue evidence="3">Whole organism</tissue>
    </source>
</reference>
<feature type="signal peptide" evidence="1">
    <location>
        <begin position="1"/>
        <end position="20"/>
    </location>
</feature>
<evidence type="ECO:0000313" key="2">
    <source>
        <dbReference type="EMBL" id="EFO88767.1"/>
    </source>
</evidence>
<dbReference type="PANTHER" id="PTHR35182:SF1">
    <property type="entry name" value="COLD-SHOCK PROTEIN-RELATED"/>
    <property type="match status" value="1"/>
</dbReference>
<dbReference type="EMBL" id="DS268421">
    <property type="protein sequence ID" value="EFO88767.1"/>
    <property type="molecule type" value="Genomic_DNA"/>
</dbReference>
<evidence type="ECO:0000256" key="1">
    <source>
        <dbReference type="SAM" id="SignalP"/>
    </source>
</evidence>
<dbReference type="Proteomes" id="UP000008281">
    <property type="component" value="Unassembled WGS sequence"/>
</dbReference>
<keyword evidence="1" id="KW-0732">Signal</keyword>
<organism evidence="4">
    <name type="scientific">Caenorhabditis remanei</name>
    <name type="common">Caenorhabditis vulgaris</name>
    <dbReference type="NCBI Taxonomy" id="31234"/>
    <lineage>
        <taxon>Eukaryota</taxon>
        <taxon>Metazoa</taxon>
        <taxon>Ecdysozoa</taxon>
        <taxon>Nematoda</taxon>
        <taxon>Chromadorea</taxon>
        <taxon>Rhabditida</taxon>
        <taxon>Rhabditina</taxon>
        <taxon>Rhabditomorpha</taxon>
        <taxon>Rhabditoidea</taxon>
        <taxon>Rhabditidae</taxon>
        <taxon>Peloderinae</taxon>
        <taxon>Caenorhabditis</taxon>
    </lineage>
</organism>
<evidence type="ECO:0000313" key="3">
    <source>
        <dbReference type="EMBL" id="KAF1766976.1"/>
    </source>
</evidence>
<dbReference type="GeneID" id="9803861"/>
<dbReference type="CTD" id="9803861"/>
<dbReference type="KEGG" id="crq:GCK72_006934"/>
<name>E3M1M7_CAERE</name>
<dbReference type="OMA" id="NPMIRIG"/>
<evidence type="ECO:0000313" key="4">
    <source>
        <dbReference type="Proteomes" id="UP000008281"/>
    </source>
</evidence>
<sequence>MVHVASLAILAVLCLSLAQASIGTARLKTGESFLIREAENAGALARNVASGHQKMEFSGRNRGKWVDDKGRVVNSSNFRLYRNGSVLMKHARIADAGTYQKDPNPMIRIGDMGYAPPILIIQVDN</sequence>